<evidence type="ECO:0000313" key="1">
    <source>
        <dbReference type="Proteomes" id="UP000887563"/>
    </source>
</evidence>
<dbReference type="AlphaFoldDB" id="A0A914MWB6"/>
<reference evidence="2" key="1">
    <citation type="submission" date="2022-11" db="UniProtKB">
        <authorList>
            <consortium name="WormBaseParasite"/>
        </authorList>
    </citation>
    <scope>IDENTIFICATION</scope>
</reference>
<accession>A0A914MWB6</accession>
<evidence type="ECO:0000313" key="2">
    <source>
        <dbReference type="WBParaSite" id="Minc3s02928g32102"/>
    </source>
</evidence>
<protein>
    <submittedName>
        <fullName evidence="2">Uncharacterized protein</fullName>
    </submittedName>
</protein>
<dbReference type="WBParaSite" id="Minc3s02928g32102">
    <property type="protein sequence ID" value="Minc3s02928g32102"/>
    <property type="gene ID" value="Minc3s02928g32102"/>
</dbReference>
<organism evidence="1 2">
    <name type="scientific">Meloidogyne incognita</name>
    <name type="common">Southern root-knot nematode worm</name>
    <name type="synonym">Oxyuris incognita</name>
    <dbReference type="NCBI Taxonomy" id="6306"/>
    <lineage>
        <taxon>Eukaryota</taxon>
        <taxon>Metazoa</taxon>
        <taxon>Ecdysozoa</taxon>
        <taxon>Nematoda</taxon>
        <taxon>Chromadorea</taxon>
        <taxon>Rhabditida</taxon>
        <taxon>Tylenchina</taxon>
        <taxon>Tylenchomorpha</taxon>
        <taxon>Tylenchoidea</taxon>
        <taxon>Meloidogynidae</taxon>
        <taxon>Meloidogyninae</taxon>
        <taxon>Meloidogyne</taxon>
        <taxon>Meloidogyne incognita group</taxon>
    </lineage>
</organism>
<dbReference type="Proteomes" id="UP000887563">
    <property type="component" value="Unplaced"/>
</dbReference>
<proteinExistence type="predicted"/>
<sequence>MPAVAPSRLDIIEDAVWASCDSCRFAIAAGESINESGISISGSFGRSGRAAAAGPNGVGGALEPASSFAVDFM</sequence>
<name>A0A914MWB6_MELIC</name>
<keyword evidence="1" id="KW-1185">Reference proteome</keyword>